<evidence type="ECO:0000256" key="1">
    <source>
        <dbReference type="ARBA" id="ARBA00022898"/>
    </source>
</evidence>
<dbReference type="RefSeq" id="XP_007676595.1">
    <property type="nucleotide sequence ID" value="XM_007678405.1"/>
</dbReference>
<dbReference type="AlphaFoldDB" id="M2MYE5"/>
<dbReference type="OMA" id="TGNCHKW"/>
<dbReference type="Gene3D" id="3.40.640.10">
    <property type="entry name" value="Type I PLP-dependent aspartate aminotransferase-like (Major domain)"/>
    <property type="match status" value="1"/>
</dbReference>
<dbReference type="GeneID" id="19114782"/>
<dbReference type="Proteomes" id="UP000011761">
    <property type="component" value="Unassembled WGS sequence"/>
</dbReference>
<dbReference type="InterPro" id="IPR015421">
    <property type="entry name" value="PyrdxlP-dep_Trfase_major"/>
</dbReference>
<reference evidence="3 4" key="1">
    <citation type="journal article" date="2012" name="PLoS Pathog.">
        <title>Diverse lifestyles and strategies of plant pathogenesis encoded in the genomes of eighteen Dothideomycetes fungi.</title>
        <authorList>
            <person name="Ohm R.A."/>
            <person name="Feau N."/>
            <person name="Henrissat B."/>
            <person name="Schoch C.L."/>
            <person name="Horwitz B.A."/>
            <person name="Barry K.W."/>
            <person name="Condon B.J."/>
            <person name="Copeland A.C."/>
            <person name="Dhillon B."/>
            <person name="Glaser F."/>
            <person name="Hesse C.N."/>
            <person name="Kosti I."/>
            <person name="LaButti K."/>
            <person name="Lindquist E.A."/>
            <person name="Lucas S."/>
            <person name="Salamov A.A."/>
            <person name="Bradshaw R.E."/>
            <person name="Ciuffetti L."/>
            <person name="Hamelin R.C."/>
            <person name="Kema G.H.J."/>
            <person name="Lawrence C."/>
            <person name="Scott J.A."/>
            <person name="Spatafora J.W."/>
            <person name="Turgeon B.G."/>
            <person name="de Wit P.J.G.M."/>
            <person name="Zhong S."/>
            <person name="Goodwin S.B."/>
            <person name="Grigoriev I.V."/>
        </authorList>
    </citation>
    <scope>NUCLEOTIDE SEQUENCE [LARGE SCALE GENOMIC DNA]</scope>
    <source>
        <strain evidence="3 4">UAMH 10762</strain>
    </source>
</reference>
<dbReference type="STRING" id="717646.M2MYE5"/>
<evidence type="ECO:0000259" key="2">
    <source>
        <dbReference type="Pfam" id="PF00266"/>
    </source>
</evidence>
<protein>
    <recommendedName>
        <fullName evidence="2">Aminotransferase class V domain-containing protein</fullName>
    </recommendedName>
</protein>
<evidence type="ECO:0000313" key="3">
    <source>
        <dbReference type="EMBL" id="EMC96603.1"/>
    </source>
</evidence>
<dbReference type="SUPFAM" id="SSF53383">
    <property type="entry name" value="PLP-dependent transferases"/>
    <property type="match status" value="1"/>
</dbReference>
<dbReference type="KEGG" id="bcom:BAUCODRAFT_482523"/>
<dbReference type="PANTHER" id="PTHR43092:SF2">
    <property type="entry name" value="HERCYNYLCYSTEINE SULFOXIDE LYASE"/>
    <property type="match status" value="1"/>
</dbReference>
<keyword evidence="1" id="KW-0663">Pyridoxal phosphate</keyword>
<proteinExistence type="predicted"/>
<organism evidence="3 4">
    <name type="scientific">Baudoinia panamericana (strain UAMH 10762)</name>
    <name type="common">Angels' share fungus</name>
    <name type="synonym">Baudoinia compniacensis (strain UAMH 10762)</name>
    <dbReference type="NCBI Taxonomy" id="717646"/>
    <lineage>
        <taxon>Eukaryota</taxon>
        <taxon>Fungi</taxon>
        <taxon>Dikarya</taxon>
        <taxon>Ascomycota</taxon>
        <taxon>Pezizomycotina</taxon>
        <taxon>Dothideomycetes</taxon>
        <taxon>Dothideomycetidae</taxon>
        <taxon>Mycosphaerellales</taxon>
        <taxon>Teratosphaeriaceae</taxon>
        <taxon>Baudoinia</taxon>
    </lineage>
</organism>
<feature type="domain" description="Aminotransferase class V" evidence="2">
    <location>
        <begin position="66"/>
        <end position="253"/>
    </location>
</feature>
<dbReference type="PANTHER" id="PTHR43092">
    <property type="entry name" value="L-CYSTEINE DESULFHYDRASE"/>
    <property type="match status" value="1"/>
</dbReference>
<dbReference type="eggNOG" id="KOG1549">
    <property type="taxonomic scope" value="Eukaryota"/>
</dbReference>
<evidence type="ECO:0000313" key="4">
    <source>
        <dbReference type="Proteomes" id="UP000011761"/>
    </source>
</evidence>
<keyword evidence="4" id="KW-1185">Reference proteome</keyword>
<dbReference type="Pfam" id="PF00266">
    <property type="entry name" value="Aminotran_5"/>
    <property type="match status" value="1"/>
</dbReference>
<dbReference type="HOGENOM" id="CLU_003433_3_0_1"/>
<name>M2MYE5_BAUPA</name>
<accession>M2MYE5</accession>
<sequence>MARPTQASTIECGRDAAKHFSFASGYCNLNHGSFGSYPLAVRDVLRHYQDEAEAKPDTFIRYDYPKLLDKSREALANYLNAPLSSIVLLSNATTGINTVLRSLVYKPNEVIIYFATIYGACEKTVEYITETTPASSHKISYTYPIPDDDLLSRFEHAISTIQSNGQTPKLAIFDTIVSLPGVRMPFARLTQLCKRHNILSCIDGAHGIGQIPLDLTALDPDFFVSNCHKWLHVPRGCAGFYVPERNQHLIRSTLPTSHGFIPVPRDGAVINNPLPPGSGKSAFVTNFEFVGTLDNSPYLCIPAALRWRSRLCWQGKQGEEAITAYTQHLAREAGGVVSGVLGTEVMENAEGTLGECNFSNVRLPISFVAHASSDPNQAVKIGHWIAKVLTEEYNTFIAIIFYAEAWWVRLSSQVYLTIADFEWGGKVLQEVCQRVRKGEWQGRESSKL</sequence>
<dbReference type="InterPro" id="IPR015424">
    <property type="entry name" value="PyrdxlP-dep_Trfase"/>
</dbReference>
<dbReference type="OrthoDB" id="5978656at2759"/>
<gene>
    <name evidence="3" type="ORF">BAUCODRAFT_482523</name>
</gene>
<dbReference type="InterPro" id="IPR000192">
    <property type="entry name" value="Aminotrans_V_dom"/>
</dbReference>
<dbReference type="EMBL" id="KB445555">
    <property type="protein sequence ID" value="EMC96603.1"/>
    <property type="molecule type" value="Genomic_DNA"/>
</dbReference>